<proteinExistence type="predicted"/>
<organism evidence="2 3">
    <name type="scientific">Alkalisalibacterium limincola</name>
    <dbReference type="NCBI Taxonomy" id="2699169"/>
    <lineage>
        <taxon>Bacteria</taxon>
        <taxon>Pseudomonadati</taxon>
        <taxon>Pseudomonadota</taxon>
        <taxon>Gammaproteobacteria</taxon>
        <taxon>Lysobacterales</taxon>
        <taxon>Lysobacteraceae</taxon>
        <taxon>Alkalisalibacterium</taxon>
    </lineage>
</organism>
<dbReference type="InterPro" id="IPR013078">
    <property type="entry name" value="His_Pase_superF_clade-1"/>
</dbReference>
<name>A0A5C8KMJ0_9GAMM</name>
<dbReference type="AlphaFoldDB" id="A0A5C8KMJ0"/>
<dbReference type="SMART" id="SM00855">
    <property type="entry name" value="PGAM"/>
    <property type="match status" value="1"/>
</dbReference>
<keyword evidence="1" id="KW-0732">Signal</keyword>
<dbReference type="Pfam" id="PF00300">
    <property type="entry name" value="His_Phos_1"/>
    <property type="match status" value="2"/>
</dbReference>
<feature type="signal peptide" evidence="1">
    <location>
        <begin position="1"/>
        <end position="29"/>
    </location>
</feature>
<dbReference type="SUPFAM" id="SSF53254">
    <property type="entry name" value="Phosphoglycerate mutase-like"/>
    <property type="match status" value="1"/>
</dbReference>
<evidence type="ECO:0000313" key="2">
    <source>
        <dbReference type="EMBL" id="TXK60981.1"/>
    </source>
</evidence>
<comment type="caution">
    <text evidence="2">The sequence shown here is derived from an EMBL/GenBank/DDBJ whole genome shotgun (WGS) entry which is preliminary data.</text>
</comment>
<dbReference type="CDD" id="cd07067">
    <property type="entry name" value="HP_PGM_like"/>
    <property type="match status" value="1"/>
</dbReference>
<gene>
    <name evidence="2" type="ORF">FU658_10395</name>
</gene>
<accession>A0A5C8KMJ0</accession>
<evidence type="ECO:0000313" key="3">
    <source>
        <dbReference type="Proteomes" id="UP000321248"/>
    </source>
</evidence>
<dbReference type="Proteomes" id="UP000321248">
    <property type="component" value="Unassembled WGS sequence"/>
</dbReference>
<dbReference type="Gene3D" id="3.40.50.1240">
    <property type="entry name" value="Phosphoglycerate mutase-like"/>
    <property type="match status" value="1"/>
</dbReference>
<dbReference type="RefSeq" id="WP_147892024.1">
    <property type="nucleotide sequence ID" value="NZ_VRTS01000007.1"/>
</dbReference>
<protein>
    <submittedName>
        <fullName evidence="2">Histidine phosphatase family protein</fullName>
    </submittedName>
</protein>
<feature type="chain" id="PRO_5022720727" evidence="1">
    <location>
        <begin position="30"/>
        <end position="178"/>
    </location>
</feature>
<sequence>MKTNPRFFLPMISALALMLALAPMPPAHAADTLVVLVRHAEKLDEPGPDPALSEAGERRARALVGRLEHAGIDTIYVTSLQRTALTAKPLAAHLGLEPRVFWPNEEGHGAAARALADRIRRQHSGGSVLVVGHSNTLPMIVEALTGVVREEIDEGDYENLFVIVVDAEGGTRLLPARQ</sequence>
<dbReference type="InterPro" id="IPR029033">
    <property type="entry name" value="His_PPase_superfam"/>
</dbReference>
<dbReference type="EMBL" id="VRTS01000007">
    <property type="protein sequence ID" value="TXK60981.1"/>
    <property type="molecule type" value="Genomic_DNA"/>
</dbReference>
<reference evidence="2 3" key="1">
    <citation type="submission" date="2019-08" db="EMBL/GenBank/DDBJ databases">
        <authorList>
            <person name="Karlyshev A.V."/>
        </authorList>
    </citation>
    <scope>NUCLEOTIDE SEQUENCE [LARGE SCALE GENOMIC DNA]</scope>
    <source>
        <strain evidence="2 3">Alg18-2.2</strain>
    </source>
</reference>
<keyword evidence="3" id="KW-1185">Reference proteome</keyword>
<dbReference type="OrthoDB" id="3296006at2"/>
<evidence type="ECO:0000256" key="1">
    <source>
        <dbReference type="SAM" id="SignalP"/>
    </source>
</evidence>